<protein>
    <submittedName>
        <fullName evidence="4">Uncharacterized protein</fullName>
    </submittedName>
</protein>
<dbReference type="EMBL" id="QXFT01002069">
    <property type="protein sequence ID" value="KAE9304529.1"/>
    <property type="molecule type" value="Genomic_DNA"/>
</dbReference>
<dbReference type="EMBL" id="QXFU01002099">
    <property type="protein sequence ID" value="KAE8990458.1"/>
    <property type="molecule type" value="Genomic_DNA"/>
</dbReference>
<dbReference type="Proteomes" id="UP000434957">
    <property type="component" value="Unassembled WGS sequence"/>
</dbReference>
<evidence type="ECO:0000313" key="7">
    <source>
        <dbReference type="Proteomes" id="UP000435112"/>
    </source>
</evidence>
<accession>A0A6A4D9S2</accession>
<evidence type="ECO:0000313" key="4">
    <source>
        <dbReference type="EMBL" id="KAE9304529.1"/>
    </source>
</evidence>
<proteinExistence type="predicted"/>
<evidence type="ECO:0000256" key="1">
    <source>
        <dbReference type="SAM" id="SignalP"/>
    </source>
</evidence>
<keyword evidence="1" id="KW-0732">Signal</keyword>
<evidence type="ECO:0000313" key="5">
    <source>
        <dbReference type="Proteomes" id="UP000429607"/>
    </source>
</evidence>
<reference evidence="4 6" key="1">
    <citation type="submission" date="2018-08" db="EMBL/GenBank/DDBJ databases">
        <title>Genomic investigation of the strawberry pathogen Phytophthora fragariae indicates pathogenicity is determined by transcriptional variation in three key races.</title>
        <authorList>
            <person name="Adams T.M."/>
            <person name="Armitage A.D."/>
            <person name="Sobczyk M.K."/>
            <person name="Bates H.J."/>
            <person name="Dunwell J.M."/>
            <person name="Nellist C.F."/>
            <person name="Harrison R.J."/>
        </authorList>
    </citation>
    <scope>NUCLEOTIDE SEQUENCE [LARGE SCALE GENOMIC DNA]</scope>
    <source>
        <strain evidence="3 5">SCRP249</strain>
        <strain evidence="2 7">SCRP324</strain>
        <strain evidence="4 6">SCRP333</strain>
    </source>
</reference>
<evidence type="ECO:0000313" key="2">
    <source>
        <dbReference type="EMBL" id="KAE8990458.1"/>
    </source>
</evidence>
<feature type="chain" id="PRO_5036167335" evidence="1">
    <location>
        <begin position="21"/>
        <end position="50"/>
    </location>
</feature>
<feature type="signal peptide" evidence="1">
    <location>
        <begin position="1"/>
        <end position="20"/>
    </location>
</feature>
<dbReference type="Proteomes" id="UP000435112">
    <property type="component" value="Unassembled WGS sequence"/>
</dbReference>
<sequence length="50" mass="5539">MRLARVVVVHGIILIPVVQILNACCTSSLLNSCCVQWNTCCELKATETKY</sequence>
<comment type="caution">
    <text evidence="4">The sequence shown here is derived from an EMBL/GenBank/DDBJ whole genome shotgun (WGS) entry which is preliminary data.</text>
</comment>
<evidence type="ECO:0000313" key="6">
    <source>
        <dbReference type="Proteomes" id="UP000434957"/>
    </source>
</evidence>
<dbReference type="EMBL" id="QXFV01002060">
    <property type="protein sequence ID" value="KAE8993543.1"/>
    <property type="molecule type" value="Genomic_DNA"/>
</dbReference>
<evidence type="ECO:0000313" key="3">
    <source>
        <dbReference type="EMBL" id="KAE8993543.1"/>
    </source>
</evidence>
<dbReference type="AlphaFoldDB" id="A0A6A4D9S2"/>
<organism evidence="4 6">
    <name type="scientific">Phytophthora rubi</name>
    <dbReference type="NCBI Taxonomy" id="129364"/>
    <lineage>
        <taxon>Eukaryota</taxon>
        <taxon>Sar</taxon>
        <taxon>Stramenopiles</taxon>
        <taxon>Oomycota</taxon>
        <taxon>Peronosporomycetes</taxon>
        <taxon>Peronosporales</taxon>
        <taxon>Peronosporaceae</taxon>
        <taxon>Phytophthora</taxon>
    </lineage>
</organism>
<name>A0A6A4D9S2_9STRA</name>
<dbReference type="Proteomes" id="UP000429607">
    <property type="component" value="Unassembled WGS sequence"/>
</dbReference>
<keyword evidence="6" id="KW-1185">Reference proteome</keyword>
<gene>
    <name evidence="3" type="ORF">PR001_g20640</name>
    <name evidence="2" type="ORF">PR002_g21145</name>
    <name evidence="4" type="ORF">PR003_g21734</name>
</gene>